<dbReference type="GO" id="GO:1902660">
    <property type="term" value="P:negative regulation of glucose mediated signaling pathway"/>
    <property type="evidence" value="ECO:0007669"/>
    <property type="project" value="TreeGrafter"/>
</dbReference>
<dbReference type="GO" id="GO:0047555">
    <property type="term" value="F:3',5'-cyclic-GMP phosphodiesterase activity"/>
    <property type="evidence" value="ECO:0007669"/>
    <property type="project" value="TreeGrafter"/>
</dbReference>
<dbReference type="GO" id="GO:0005774">
    <property type="term" value="C:vacuolar membrane"/>
    <property type="evidence" value="ECO:0007669"/>
    <property type="project" value="UniProtKB-SubCell"/>
</dbReference>
<feature type="region of interest" description="Disordered" evidence="16">
    <location>
        <begin position="1"/>
        <end position="31"/>
    </location>
</feature>
<evidence type="ECO:0000256" key="1">
    <source>
        <dbReference type="ARBA" id="ARBA00004576"/>
    </source>
</evidence>
<dbReference type="Pfam" id="PF00622">
    <property type="entry name" value="SPRY"/>
    <property type="match status" value="1"/>
</dbReference>
<name>A0A507QMQ6_MONPU</name>
<dbReference type="STRING" id="5098.A0A507QMQ6"/>
<keyword evidence="20" id="KW-1185">Reference proteome</keyword>
<evidence type="ECO:0000256" key="10">
    <source>
        <dbReference type="ARBA" id="ARBA00022927"/>
    </source>
</evidence>
<evidence type="ECO:0000259" key="18">
    <source>
        <dbReference type="PROSITE" id="PS50188"/>
    </source>
</evidence>
<dbReference type="InterPro" id="IPR013320">
    <property type="entry name" value="ConA-like_dom_sf"/>
</dbReference>
<dbReference type="PROSITE" id="PS50188">
    <property type="entry name" value="B302_SPRY"/>
    <property type="match status" value="1"/>
</dbReference>
<feature type="compositionally biased region" description="Polar residues" evidence="16">
    <location>
        <begin position="407"/>
        <end position="418"/>
    </location>
</feature>
<feature type="domain" description="B30.2/SPRY" evidence="18">
    <location>
        <begin position="155"/>
        <end position="351"/>
    </location>
</feature>
<evidence type="ECO:0000256" key="4">
    <source>
        <dbReference type="ARBA" id="ARBA00016528"/>
    </source>
</evidence>
<gene>
    <name evidence="19" type="primary">SSH4</name>
    <name evidence="19" type="ORF">MPDQ_001402</name>
</gene>
<accession>A0A507QMQ6</accession>
<keyword evidence="10" id="KW-0653">Protein transport</keyword>
<evidence type="ECO:0000256" key="13">
    <source>
        <dbReference type="ARBA" id="ARBA00023136"/>
    </source>
</evidence>
<comment type="function">
    <text evidence="15">Components of the endosome-vacuole trafficking pathway that regulates nutrient transport. May be involved in processes which determine whether plasma membrane proteins are degraded or routed to the plasma membrane.</text>
</comment>
<evidence type="ECO:0000256" key="12">
    <source>
        <dbReference type="ARBA" id="ARBA00022989"/>
    </source>
</evidence>
<evidence type="ECO:0000256" key="7">
    <source>
        <dbReference type="ARBA" id="ARBA00022554"/>
    </source>
</evidence>
<comment type="similarity">
    <text evidence="3">Belongs to the SSH4 family.</text>
</comment>
<sequence>MRESDASSSRSPFGVYSTARPSTITTPPTSPAGFITLARPSALGTSAPEQVAFNFHDNAFSARSHVEHVDDMLVGASGNPTGSTGKGILIGLLSAFGSAAVAVIILTVFFFFRYTQRGRIMLDRLGRPGEYDDEQAFAREEAEALEVMDDISRSEYLRAKAFVEANPPESMQTDISLSQFLAIQEKGVSAWEFQPELEIANCFVEARTEIEFFDSECSVQTNLPVPKQNDVYYWEAKIYDKPESTLISIGMATKPYPLFRLPGFHKTSVAYQSTGDRRHNQPFTPTPYGPPFLQGDVIGVGYRPRSGTIFFTRNGKKLDEVAHGLKSQNFFPSVGANGPCTVHVNFGQLGFVFIEANVKKWGLAPMTGSLDPPPPYGSEQGSILLESGRESAAQISQRVYQEASHGRANSTLRITPSVSPGPLRSPTDISLAPLSHIPSNEDVGEGSSRGNSGEIDRDALLISTEEIDQIPPPEYTSPGSSRRGSEDRGSVPPGEQPPIPSYDAAVGMQDRSTPRAGGGPREDTVTGLLVRSTSTQWSLNSVVAVDAGTLLAGIIRTLELYITESKDGKGLMKEGPFVGLDLPARTARANAAYIFREIIGAVLLTHPHLDHLAGLAINTPMLEAGSGPKTLAALPSIVNAIKSHMFNDVIWPNLSDEDGGAGFITYQRLVEGGNPRFGLGETKGYVRACNGLLTKCLAVSHGRCKRHHLDTGKSQGSTVFTTDPLVVPSRAISLDHSEAGLYSPARSPRLYATNMKEPVWQAVESSAFFIRDYATGSEIIVFGDVEPDSISLDPRNKRVWEVAAPKVASGTLRAIFIECSYDDLVDDSSLYGHLCPRHLIAELTVLAHKVMNCQRQSVSTTTGKRRRTNSTPVGEVSPKTKRISIHRERKSDASPGRASARSGTRSRLNSGDYTGQTPDLVHDAPTPSLHDPVDGDDGDHGPDPNGSENIQWADSSPLPLAGLSVYIIHIKDTLTDGPSPGVQILQQLRSQGEAAGLGCEFYVPSAGEGIWI</sequence>
<dbReference type="GO" id="GO:0006198">
    <property type="term" value="P:cAMP catabolic process"/>
    <property type="evidence" value="ECO:0007669"/>
    <property type="project" value="InterPro"/>
</dbReference>
<dbReference type="EMBL" id="VIFY01000138">
    <property type="protein sequence ID" value="TQB69739.1"/>
    <property type="molecule type" value="Genomic_DNA"/>
</dbReference>
<keyword evidence="13 17" id="KW-0472">Membrane</keyword>
<comment type="caution">
    <text evidence="19">The sequence shown here is derived from an EMBL/GenBank/DDBJ whole genome shotgun (WGS) entry which is preliminary data.</text>
</comment>
<dbReference type="Gene3D" id="2.60.120.920">
    <property type="match status" value="1"/>
</dbReference>
<feature type="compositionally biased region" description="Low complexity" evidence="16">
    <location>
        <begin position="893"/>
        <end position="907"/>
    </location>
</feature>
<dbReference type="PANTHER" id="PTHR28283">
    <property type="entry name" value="3',5'-CYCLIC-NUCLEOTIDE PHOSPHODIESTERASE 1"/>
    <property type="match status" value="1"/>
</dbReference>
<evidence type="ECO:0000256" key="9">
    <source>
        <dbReference type="ARBA" id="ARBA00022753"/>
    </source>
</evidence>
<dbReference type="InterPro" id="IPR003877">
    <property type="entry name" value="SPRY_dom"/>
</dbReference>
<evidence type="ECO:0000313" key="19">
    <source>
        <dbReference type="EMBL" id="TQB69739.1"/>
    </source>
</evidence>
<keyword evidence="8 17" id="KW-0812">Transmembrane</keyword>
<evidence type="ECO:0000256" key="3">
    <source>
        <dbReference type="ARBA" id="ARBA00006990"/>
    </source>
</evidence>
<dbReference type="AlphaFoldDB" id="A0A507QMQ6"/>
<evidence type="ECO:0000256" key="8">
    <source>
        <dbReference type="ARBA" id="ARBA00022692"/>
    </source>
</evidence>
<organism evidence="19 20">
    <name type="scientific">Monascus purpureus</name>
    <name type="common">Red mold</name>
    <name type="synonym">Monascus anka</name>
    <dbReference type="NCBI Taxonomy" id="5098"/>
    <lineage>
        <taxon>Eukaryota</taxon>
        <taxon>Fungi</taxon>
        <taxon>Dikarya</taxon>
        <taxon>Ascomycota</taxon>
        <taxon>Pezizomycotina</taxon>
        <taxon>Eurotiomycetes</taxon>
        <taxon>Eurotiomycetidae</taxon>
        <taxon>Eurotiales</taxon>
        <taxon>Aspergillaceae</taxon>
        <taxon>Monascus</taxon>
    </lineage>
</organism>
<dbReference type="CDD" id="cd07735">
    <property type="entry name" value="class_II_PDE_MBL-fold"/>
    <property type="match status" value="1"/>
</dbReference>
<feature type="region of interest" description="Disordered" evidence="16">
    <location>
        <begin position="854"/>
        <end position="954"/>
    </location>
</feature>
<keyword evidence="6" id="KW-0813">Transport</keyword>
<dbReference type="GO" id="GO:0015031">
    <property type="term" value="P:protein transport"/>
    <property type="evidence" value="ECO:0007669"/>
    <property type="project" value="UniProtKB-KW"/>
</dbReference>
<dbReference type="GO" id="GO:0004115">
    <property type="term" value="F:3',5'-cyclic-AMP phosphodiesterase activity"/>
    <property type="evidence" value="ECO:0007669"/>
    <property type="project" value="InterPro"/>
</dbReference>
<evidence type="ECO:0000256" key="15">
    <source>
        <dbReference type="ARBA" id="ARBA00025244"/>
    </source>
</evidence>
<dbReference type="SMART" id="SM00449">
    <property type="entry name" value="SPRY"/>
    <property type="match status" value="1"/>
</dbReference>
<keyword evidence="12 17" id="KW-1133">Transmembrane helix</keyword>
<feature type="compositionally biased region" description="Polar residues" evidence="16">
    <location>
        <begin position="908"/>
        <end position="917"/>
    </location>
</feature>
<keyword evidence="7" id="KW-0926">Vacuole</keyword>
<evidence type="ECO:0000256" key="11">
    <source>
        <dbReference type="ARBA" id="ARBA00022968"/>
    </source>
</evidence>
<evidence type="ECO:0000256" key="17">
    <source>
        <dbReference type="SAM" id="Phobius"/>
    </source>
</evidence>
<dbReference type="SUPFAM" id="SSF49899">
    <property type="entry name" value="Concanavalin A-like lectins/glucanases"/>
    <property type="match status" value="1"/>
</dbReference>
<evidence type="ECO:0000256" key="14">
    <source>
        <dbReference type="ARBA" id="ARBA00023180"/>
    </source>
</evidence>
<evidence type="ECO:0000256" key="16">
    <source>
        <dbReference type="SAM" id="MobiDB-lite"/>
    </source>
</evidence>
<evidence type="ECO:0000256" key="2">
    <source>
        <dbReference type="ARBA" id="ARBA00004639"/>
    </source>
</evidence>
<dbReference type="PANTHER" id="PTHR28283:SF1">
    <property type="entry name" value="3',5'-CYCLIC-NUCLEOTIDE PHOSPHODIESTERASE 1"/>
    <property type="match status" value="1"/>
</dbReference>
<dbReference type="InterPro" id="IPR043136">
    <property type="entry name" value="B30.2/SPRY_sf"/>
</dbReference>
<feature type="transmembrane region" description="Helical" evidence="17">
    <location>
        <begin position="88"/>
        <end position="112"/>
    </location>
</feature>
<feature type="region of interest" description="Disordered" evidence="16">
    <location>
        <begin position="395"/>
        <end position="522"/>
    </location>
</feature>
<dbReference type="GO" id="GO:0010008">
    <property type="term" value="C:endosome membrane"/>
    <property type="evidence" value="ECO:0007669"/>
    <property type="project" value="UniProtKB-SubCell"/>
</dbReference>
<evidence type="ECO:0000256" key="5">
    <source>
        <dbReference type="ARBA" id="ARBA00017626"/>
    </source>
</evidence>
<keyword evidence="9" id="KW-0967">Endosome</keyword>
<evidence type="ECO:0000313" key="20">
    <source>
        <dbReference type="Proteomes" id="UP000319663"/>
    </source>
</evidence>
<comment type="subcellular location">
    <subcellularLocation>
        <location evidence="2">Endosome membrane</location>
        <topology evidence="2">Single-pass type II membrane protein</topology>
    </subcellularLocation>
    <subcellularLocation>
        <location evidence="1">Vacuole membrane</location>
        <topology evidence="1">Single-pass type II membrane protein</topology>
    </subcellularLocation>
</comment>
<feature type="compositionally biased region" description="Polar residues" evidence="16">
    <location>
        <begin position="1"/>
        <end position="11"/>
    </location>
</feature>
<dbReference type="InterPro" id="IPR036866">
    <property type="entry name" value="RibonucZ/Hydroxyglut_hydro"/>
</dbReference>
<keyword evidence="14" id="KW-0325">Glycoprotein</keyword>
<dbReference type="FunFam" id="2.60.120.920:FF:000065">
    <property type="entry name" value="Ear1p"/>
    <property type="match status" value="1"/>
</dbReference>
<evidence type="ECO:0000256" key="6">
    <source>
        <dbReference type="ARBA" id="ARBA00022448"/>
    </source>
</evidence>
<dbReference type="Pfam" id="PF02112">
    <property type="entry name" value="PDEase_II"/>
    <property type="match status" value="1"/>
</dbReference>
<dbReference type="SUPFAM" id="SSF56281">
    <property type="entry name" value="Metallo-hydrolase/oxidoreductase"/>
    <property type="match status" value="1"/>
</dbReference>
<dbReference type="InterPro" id="IPR000396">
    <property type="entry name" value="Pdiesterase2"/>
</dbReference>
<protein>
    <recommendedName>
        <fullName evidence="5">Protein SSH4</fullName>
    </recommendedName>
    <alternativeName>
        <fullName evidence="4">Protein ssh4</fullName>
    </alternativeName>
</protein>
<dbReference type="CDD" id="cd12910">
    <property type="entry name" value="SPRY_SSH4_like"/>
    <property type="match status" value="1"/>
</dbReference>
<dbReference type="InterPro" id="IPR001870">
    <property type="entry name" value="B30.2/SPRY"/>
</dbReference>
<reference evidence="19 20" key="1">
    <citation type="submission" date="2019-06" db="EMBL/GenBank/DDBJ databases">
        <title>Wine fermentation using esterase from Monascus purpureus.</title>
        <authorList>
            <person name="Geng C."/>
            <person name="Zhang Y."/>
        </authorList>
    </citation>
    <scope>NUCLEOTIDE SEQUENCE [LARGE SCALE GENOMIC DNA]</scope>
    <source>
        <strain evidence="19">HQ1</strain>
    </source>
</reference>
<dbReference type="Proteomes" id="UP000319663">
    <property type="component" value="Unassembled WGS sequence"/>
</dbReference>
<proteinExistence type="inferred from homology"/>
<keyword evidence="11" id="KW-0735">Signal-anchor</keyword>
<dbReference type="PRINTS" id="PR00388">
    <property type="entry name" value="PDIESTERASE2"/>
</dbReference>
<dbReference type="InterPro" id="IPR035780">
    <property type="entry name" value="SPRY_Ssh4-like"/>
</dbReference>